<proteinExistence type="predicted"/>
<evidence type="ECO:0000313" key="7">
    <source>
        <dbReference type="Proteomes" id="UP000237752"/>
    </source>
</evidence>
<dbReference type="PRINTS" id="PR00455">
    <property type="entry name" value="HTHTETR"/>
</dbReference>
<dbReference type="RefSeq" id="WP_106349547.1">
    <property type="nucleotide sequence ID" value="NZ_PVUE01000011.1"/>
</dbReference>
<dbReference type="PANTHER" id="PTHR30055">
    <property type="entry name" value="HTH-TYPE TRANSCRIPTIONAL REGULATOR RUTR"/>
    <property type="match status" value="1"/>
</dbReference>
<dbReference type="GO" id="GO:0003700">
    <property type="term" value="F:DNA-binding transcription factor activity"/>
    <property type="evidence" value="ECO:0007669"/>
    <property type="project" value="TreeGrafter"/>
</dbReference>
<dbReference type="EMBL" id="PVUE01000011">
    <property type="protein sequence ID" value="PRZ41166.1"/>
    <property type="molecule type" value="Genomic_DNA"/>
</dbReference>
<dbReference type="SUPFAM" id="SSF48498">
    <property type="entry name" value="Tetracyclin repressor-like, C-terminal domain"/>
    <property type="match status" value="1"/>
</dbReference>
<dbReference type="PANTHER" id="PTHR30055:SF234">
    <property type="entry name" value="HTH-TYPE TRANSCRIPTIONAL REGULATOR BETI"/>
    <property type="match status" value="1"/>
</dbReference>
<dbReference type="Gene3D" id="1.10.357.10">
    <property type="entry name" value="Tetracycline Repressor, domain 2"/>
    <property type="match status" value="1"/>
</dbReference>
<dbReference type="SUPFAM" id="SSF46689">
    <property type="entry name" value="Homeodomain-like"/>
    <property type="match status" value="1"/>
</dbReference>
<accession>A0A2T0ZXT2</accession>
<evidence type="ECO:0000256" key="3">
    <source>
        <dbReference type="ARBA" id="ARBA00023163"/>
    </source>
</evidence>
<dbReference type="GO" id="GO:0045892">
    <property type="term" value="P:negative regulation of DNA-templated transcription"/>
    <property type="evidence" value="ECO:0007669"/>
    <property type="project" value="InterPro"/>
</dbReference>
<dbReference type="Pfam" id="PF00440">
    <property type="entry name" value="TetR_N"/>
    <property type="match status" value="1"/>
</dbReference>
<keyword evidence="3" id="KW-0804">Transcription</keyword>
<evidence type="ECO:0000259" key="5">
    <source>
        <dbReference type="PROSITE" id="PS50977"/>
    </source>
</evidence>
<dbReference type="AlphaFoldDB" id="A0A2T0ZXT2"/>
<evidence type="ECO:0000256" key="1">
    <source>
        <dbReference type="ARBA" id="ARBA00023015"/>
    </source>
</evidence>
<dbReference type="InterPro" id="IPR036271">
    <property type="entry name" value="Tet_transcr_reg_TetR-rel_C_sf"/>
</dbReference>
<feature type="domain" description="HTH tetR-type" evidence="5">
    <location>
        <begin position="6"/>
        <end position="66"/>
    </location>
</feature>
<reference evidence="6 7" key="1">
    <citation type="submission" date="2018-03" db="EMBL/GenBank/DDBJ databases">
        <title>Genomic Encyclopedia of Archaeal and Bacterial Type Strains, Phase II (KMG-II): from individual species to whole genera.</title>
        <authorList>
            <person name="Goeker M."/>
        </authorList>
    </citation>
    <scope>NUCLEOTIDE SEQUENCE [LARGE SCALE GENOMIC DNA]</scope>
    <source>
        <strain evidence="6 7">DSM 100065</strain>
    </source>
</reference>
<dbReference type="InterPro" id="IPR050109">
    <property type="entry name" value="HTH-type_TetR-like_transc_reg"/>
</dbReference>
<dbReference type="InterPro" id="IPR004111">
    <property type="entry name" value="Repressor_TetR_C"/>
</dbReference>
<protein>
    <submittedName>
        <fullName evidence="6">TetR family transcriptional regulator</fullName>
    </submittedName>
</protein>
<dbReference type="InterPro" id="IPR001647">
    <property type="entry name" value="HTH_TetR"/>
</dbReference>
<feature type="DNA-binding region" description="H-T-H motif" evidence="4">
    <location>
        <begin position="29"/>
        <end position="48"/>
    </location>
</feature>
<dbReference type="InterPro" id="IPR009057">
    <property type="entry name" value="Homeodomain-like_sf"/>
</dbReference>
<gene>
    <name evidence="6" type="ORF">CLV47_11142</name>
</gene>
<dbReference type="OrthoDB" id="329481at2"/>
<evidence type="ECO:0000256" key="2">
    <source>
        <dbReference type="ARBA" id="ARBA00023125"/>
    </source>
</evidence>
<dbReference type="PROSITE" id="PS50977">
    <property type="entry name" value="HTH_TETR_2"/>
    <property type="match status" value="1"/>
</dbReference>
<keyword evidence="1" id="KW-0805">Transcription regulation</keyword>
<dbReference type="Proteomes" id="UP000237752">
    <property type="component" value="Unassembled WGS sequence"/>
</dbReference>
<name>A0A2T0ZXT2_9ACTN</name>
<comment type="caution">
    <text evidence="6">The sequence shown here is derived from an EMBL/GenBank/DDBJ whole genome shotgun (WGS) entry which is preliminary data.</text>
</comment>
<organism evidence="6 7">
    <name type="scientific">Antricoccus suffuscus</name>
    <dbReference type="NCBI Taxonomy" id="1629062"/>
    <lineage>
        <taxon>Bacteria</taxon>
        <taxon>Bacillati</taxon>
        <taxon>Actinomycetota</taxon>
        <taxon>Actinomycetes</taxon>
        <taxon>Geodermatophilales</taxon>
        <taxon>Antricoccaceae</taxon>
        <taxon>Antricoccus</taxon>
    </lineage>
</organism>
<dbReference type="GO" id="GO:0000976">
    <property type="term" value="F:transcription cis-regulatory region binding"/>
    <property type="evidence" value="ECO:0007669"/>
    <property type="project" value="TreeGrafter"/>
</dbReference>
<sequence length="185" mass="20109">MARQPQTDRDTILVAALSIADERGLDALTMRAVAERVGVTPMALYRHVGGKSQLLDGLVERMLLEVVVPGTALPWREQLTKMTGSLRAVASRHPEVFPLLMQRPAATEGAKRVRDAVYATLRAAGVAADEVPRVERILSTFVIGFAASEAGGRFTVGRRALDEDLAWFGDHFLTAIDGGDDNRED</sequence>
<dbReference type="Pfam" id="PF02909">
    <property type="entry name" value="TetR_C_1"/>
    <property type="match status" value="1"/>
</dbReference>
<evidence type="ECO:0000313" key="6">
    <source>
        <dbReference type="EMBL" id="PRZ41166.1"/>
    </source>
</evidence>
<keyword evidence="2 4" id="KW-0238">DNA-binding</keyword>
<keyword evidence="7" id="KW-1185">Reference proteome</keyword>
<evidence type="ECO:0000256" key="4">
    <source>
        <dbReference type="PROSITE-ProRule" id="PRU00335"/>
    </source>
</evidence>